<feature type="binding site" evidence="8">
    <location>
        <position position="26"/>
    </location>
    <ligand>
        <name>ADP-alpha-D-glucose</name>
        <dbReference type="ChEBI" id="CHEBI:57498"/>
    </ligand>
</feature>
<comment type="function">
    <text evidence="2 8">Synthesizes alpha-1,4-glucan chains using ADP-glucose.</text>
</comment>
<dbReference type="NCBIfam" id="NF001899">
    <property type="entry name" value="PRK00654.1-2"/>
    <property type="match status" value="1"/>
</dbReference>
<evidence type="ECO:0000256" key="4">
    <source>
        <dbReference type="ARBA" id="ARBA00010281"/>
    </source>
</evidence>
<organism evidence="11 12">
    <name type="scientific">Komagataeibacter medellinensis</name>
    <dbReference type="NCBI Taxonomy" id="1177712"/>
    <lineage>
        <taxon>Bacteria</taxon>
        <taxon>Pseudomonadati</taxon>
        <taxon>Pseudomonadota</taxon>
        <taxon>Alphaproteobacteria</taxon>
        <taxon>Acetobacterales</taxon>
        <taxon>Acetobacteraceae</taxon>
        <taxon>Komagataeibacter</taxon>
    </lineage>
</organism>
<dbReference type="CDD" id="cd03791">
    <property type="entry name" value="GT5_Glycogen_synthase_DULL1-like"/>
    <property type="match status" value="1"/>
</dbReference>
<evidence type="ECO:0000256" key="3">
    <source>
        <dbReference type="ARBA" id="ARBA00004964"/>
    </source>
</evidence>
<keyword evidence="12" id="KW-1185">Reference proteome</keyword>
<dbReference type="NCBIfam" id="TIGR02095">
    <property type="entry name" value="glgA"/>
    <property type="match status" value="1"/>
</dbReference>
<gene>
    <name evidence="8 11" type="primary">glgA</name>
    <name evidence="11" type="ORF">D3W54_01050</name>
</gene>
<dbReference type="Pfam" id="PF00534">
    <property type="entry name" value="Glycos_transf_1"/>
    <property type="match status" value="1"/>
</dbReference>
<evidence type="ECO:0000256" key="2">
    <source>
        <dbReference type="ARBA" id="ARBA00002764"/>
    </source>
</evidence>
<evidence type="ECO:0000313" key="11">
    <source>
        <dbReference type="EMBL" id="KAB8123046.1"/>
    </source>
</evidence>
<evidence type="ECO:0000256" key="1">
    <source>
        <dbReference type="ARBA" id="ARBA00001478"/>
    </source>
</evidence>
<comment type="similarity">
    <text evidence="4 8">Belongs to the glycosyltransferase 1 family. Bacterial/plant glycogen synthase subfamily.</text>
</comment>
<dbReference type="HAMAP" id="MF_00484">
    <property type="entry name" value="Glycogen_synth"/>
    <property type="match status" value="1"/>
</dbReference>
<dbReference type="InterPro" id="IPR013534">
    <property type="entry name" value="Starch_synth_cat_dom"/>
</dbReference>
<evidence type="ECO:0000259" key="9">
    <source>
        <dbReference type="Pfam" id="PF00534"/>
    </source>
</evidence>
<evidence type="ECO:0000313" key="12">
    <source>
        <dbReference type="Proteomes" id="UP000427842"/>
    </source>
</evidence>
<name>A0ABQ6VSE6_9PROT</name>
<dbReference type="EMBL" id="QYAZ01000001">
    <property type="protein sequence ID" value="KAB8123046.1"/>
    <property type="molecule type" value="Genomic_DNA"/>
</dbReference>
<keyword evidence="5 8" id="KW-0328">Glycosyltransferase</keyword>
<comment type="catalytic activity">
    <reaction evidence="1 8">
        <text>[(1-&gt;4)-alpha-D-glucosyl](n) + ADP-alpha-D-glucose = [(1-&gt;4)-alpha-D-glucosyl](n+1) + ADP + H(+)</text>
        <dbReference type="Rhea" id="RHEA:18189"/>
        <dbReference type="Rhea" id="RHEA-COMP:9584"/>
        <dbReference type="Rhea" id="RHEA-COMP:9587"/>
        <dbReference type="ChEBI" id="CHEBI:15378"/>
        <dbReference type="ChEBI" id="CHEBI:15444"/>
        <dbReference type="ChEBI" id="CHEBI:57498"/>
        <dbReference type="ChEBI" id="CHEBI:456216"/>
        <dbReference type="EC" id="2.4.1.21"/>
    </reaction>
</comment>
<evidence type="ECO:0000259" key="10">
    <source>
        <dbReference type="Pfam" id="PF08323"/>
    </source>
</evidence>
<keyword evidence="6 8" id="KW-0808">Transferase</keyword>
<feature type="domain" description="Starch synthase catalytic" evidence="10">
    <location>
        <begin position="14"/>
        <end position="253"/>
    </location>
</feature>
<dbReference type="PANTHER" id="PTHR45825:SF11">
    <property type="entry name" value="ALPHA AMYLASE DOMAIN-CONTAINING PROTEIN"/>
    <property type="match status" value="1"/>
</dbReference>
<dbReference type="Gene3D" id="3.40.50.2000">
    <property type="entry name" value="Glycogen Phosphorylase B"/>
    <property type="match status" value="2"/>
</dbReference>
<protein>
    <recommendedName>
        <fullName evidence="8">Glycogen synthase</fullName>
        <ecNumber evidence="8">2.4.1.21</ecNumber>
    </recommendedName>
    <alternativeName>
        <fullName evidence="8">Starch [bacterial glycogen] synthase</fullName>
    </alternativeName>
</protein>
<evidence type="ECO:0000256" key="8">
    <source>
        <dbReference type="HAMAP-Rule" id="MF_00484"/>
    </source>
</evidence>
<evidence type="ECO:0000256" key="6">
    <source>
        <dbReference type="ARBA" id="ARBA00022679"/>
    </source>
</evidence>
<dbReference type="PANTHER" id="PTHR45825">
    <property type="entry name" value="GRANULE-BOUND STARCH SYNTHASE 1, CHLOROPLASTIC/AMYLOPLASTIC"/>
    <property type="match status" value="1"/>
</dbReference>
<dbReference type="EC" id="2.4.1.21" evidence="8"/>
<dbReference type="RefSeq" id="WP_153467562.1">
    <property type="nucleotide sequence ID" value="NZ_QYAZ01000001.1"/>
</dbReference>
<comment type="pathway">
    <text evidence="3 8">Glycan biosynthesis; glycogen biosynthesis.</text>
</comment>
<evidence type="ECO:0000256" key="7">
    <source>
        <dbReference type="ARBA" id="ARBA00023056"/>
    </source>
</evidence>
<feature type="domain" description="Glycosyl transferase family 1" evidence="9">
    <location>
        <begin position="303"/>
        <end position="455"/>
    </location>
</feature>
<evidence type="ECO:0000256" key="5">
    <source>
        <dbReference type="ARBA" id="ARBA00022676"/>
    </source>
</evidence>
<dbReference type="GO" id="GO:0009011">
    <property type="term" value="F:alpha-1,4-glucan glucosyltransferase (ADP-glucose donor) activity"/>
    <property type="evidence" value="ECO:0007669"/>
    <property type="project" value="UniProtKB-EC"/>
</dbReference>
<dbReference type="SUPFAM" id="SSF53756">
    <property type="entry name" value="UDP-Glycosyltransferase/glycogen phosphorylase"/>
    <property type="match status" value="1"/>
</dbReference>
<proteinExistence type="inferred from homology"/>
<dbReference type="InterPro" id="IPR011835">
    <property type="entry name" value="GS/SS"/>
</dbReference>
<comment type="caution">
    <text evidence="11">The sequence shown here is derived from an EMBL/GenBank/DDBJ whole genome shotgun (WGS) entry which is preliminary data.</text>
</comment>
<keyword evidence="7 8" id="KW-0320">Glycogen biosynthesis</keyword>
<sequence length="544" mass="58861">MVSTAIPFRLPVRLLSVSAEMFPFVKTGGLGDVTGSLPHALASYGVKVTTLLPGYPTVMAALRERKKLAYRPDILGHAATLWAGRAQDLDLLVFDAPTLFDRPGNPYLCPDGLDWPDNGIRFAAFSRMAADIAQGQVAAFQPDLVQAHDWQAGLIAAYLYHDRRAQVVPGRVVPVVQTIHNLAFQGRFPVADLARFGLPPEALSVEGCECYGAISFLKAGLYHADRITTVSPTYAHEIQTPEGGMGLDGLLRHRGELLEGILNGIDTATWNPASDRAVHFPYMVGDTVGRAPNKRALQAEFGLAADPDAFVIGIVSRLTAQKGIDVLAAAMPRLLVANTQVIVVGEGDREIERSLAVLQRQFPRRVACHLNYSEELGHRVPAGADVLLIPSRFEPCGLTQLGALRYGAVPIASRVGGLADTIVDANPAAMARGGGTGFLFSPVDEETLVSAVNRARLLYRRQRATWRQLQLNGAGYDVSWNAKAAHYVALFAELLGVDLSVPAMSNVIMLSSGRIPTADRLRESRRRHIARRAPRLSHPVAVPH</sequence>
<reference evidence="11 12" key="1">
    <citation type="submission" date="2018-09" db="EMBL/GenBank/DDBJ databases">
        <title>Genome sequence and characterization of the bcs clusters for the production of nanocellulose from the low pH resistant strain Komagataeibacter medellinensis ID13488.</title>
        <authorList>
            <person name="Hernandez-Arriaga A.M."/>
            <person name="Del Cerro C."/>
            <person name="Urbina L."/>
            <person name="Eceiza A."/>
            <person name="Retegi A."/>
            <person name="Prieto M.A."/>
        </authorList>
    </citation>
    <scope>NUCLEOTIDE SEQUENCE [LARGE SCALE GENOMIC DNA]</scope>
    <source>
        <strain evidence="11 12">ID13488</strain>
    </source>
</reference>
<dbReference type="Pfam" id="PF08323">
    <property type="entry name" value="Glyco_transf_5"/>
    <property type="match status" value="1"/>
</dbReference>
<dbReference type="InterPro" id="IPR001296">
    <property type="entry name" value="Glyco_trans_1"/>
</dbReference>
<accession>A0ABQ6VSE6</accession>
<dbReference type="Proteomes" id="UP000427842">
    <property type="component" value="Unassembled WGS sequence"/>
</dbReference>